<reference evidence="2 3" key="1">
    <citation type="journal article" date="2021" name="ISME Commun">
        <title>Automated analysis of genomic sequences facilitates high-throughput and comprehensive description of bacteria.</title>
        <authorList>
            <person name="Hitch T.C.A."/>
        </authorList>
    </citation>
    <scope>NUCLEOTIDE SEQUENCE [LARGE SCALE GENOMIC DNA]</scope>
    <source>
        <strain evidence="2 3">Sanger_18</strain>
    </source>
</reference>
<keyword evidence="2" id="KW-0378">Hydrolase</keyword>
<dbReference type="Gene3D" id="2.120.10.10">
    <property type="match status" value="1"/>
</dbReference>
<keyword evidence="3" id="KW-1185">Reference proteome</keyword>
<evidence type="ECO:0000313" key="3">
    <source>
        <dbReference type="Proteomes" id="UP001652432"/>
    </source>
</evidence>
<evidence type="ECO:0000259" key="1">
    <source>
        <dbReference type="Pfam" id="PF13088"/>
    </source>
</evidence>
<accession>A0ABT2T3C0</accession>
<dbReference type="GO" id="GO:0016787">
    <property type="term" value="F:hydrolase activity"/>
    <property type="evidence" value="ECO:0007669"/>
    <property type="project" value="UniProtKB-KW"/>
</dbReference>
<dbReference type="Pfam" id="PF13088">
    <property type="entry name" value="BNR_2"/>
    <property type="match status" value="1"/>
</dbReference>
<sequence>MKFEDEFDVVPPEGNVFVNHEINGRSGHLGHALVEYEEGKILAFYPNCSLDEKGHSAVGWMEYKRSEDYGETWSQPYIFQPSLKLLHSEMKYSAMCEKAIVNEKGDIIVYQLICDISNDPQWQPYMVPSYSISRDKGSTWSNLRQIGTRRGRIYDAMYQEGTIFLLLFVNDATVDWTGQTTDHYYSLVVSEDGGENYYERSRIPIPSLHHGYGSMMFLEDGRLIVYNYNLDDEYNLSYVLSEDKGMSWGQAGTTFVAKKIRNPQVVGFEHLYFLHGRSGNNGEQAGNFVLYCSEDGIHWDEGRYLKVRTEGLGAYSNNLVIGKGTSHEKLLIQASHAYKDNQTNVLHWQIIKRKV</sequence>
<dbReference type="EMBL" id="JAOQKJ010000007">
    <property type="protein sequence ID" value="MCU6744752.1"/>
    <property type="molecule type" value="Genomic_DNA"/>
</dbReference>
<dbReference type="InterPro" id="IPR011040">
    <property type="entry name" value="Sialidase"/>
</dbReference>
<gene>
    <name evidence="2" type="ORF">OCV77_09615</name>
</gene>
<dbReference type="SUPFAM" id="SSF50939">
    <property type="entry name" value="Sialidases"/>
    <property type="match status" value="1"/>
</dbReference>
<dbReference type="Proteomes" id="UP001652432">
    <property type="component" value="Unassembled WGS sequence"/>
</dbReference>
<organism evidence="2 3">
    <name type="scientific">Suilimivivens aceti</name>
    <dbReference type="NCBI Taxonomy" id="2981774"/>
    <lineage>
        <taxon>Bacteria</taxon>
        <taxon>Bacillati</taxon>
        <taxon>Bacillota</taxon>
        <taxon>Clostridia</taxon>
        <taxon>Lachnospirales</taxon>
        <taxon>Lachnospiraceae</taxon>
        <taxon>Suilimivivens</taxon>
    </lineage>
</organism>
<proteinExistence type="predicted"/>
<evidence type="ECO:0000313" key="2">
    <source>
        <dbReference type="EMBL" id="MCU6744752.1"/>
    </source>
</evidence>
<dbReference type="RefSeq" id="WP_262574851.1">
    <property type="nucleotide sequence ID" value="NZ_JAOQKJ010000007.1"/>
</dbReference>
<feature type="domain" description="Sialidase" evidence="1">
    <location>
        <begin position="131"/>
        <end position="304"/>
    </location>
</feature>
<dbReference type="CDD" id="cd15482">
    <property type="entry name" value="Sialidase_non-viral"/>
    <property type="match status" value="1"/>
</dbReference>
<dbReference type="InterPro" id="IPR036278">
    <property type="entry name" value="Sialidase_sf"/>
</dbReference>
<name>A0ABT2T3C0_9FIRM</name>
<comment type="caution">
    <text evidence="2">The sequence shown here is derived from an EMBL/GenBank/DDBJ whole genome shotgun (WGS) entry which is preliminary data.</text>
</comment>
<protein>
    <submittedName>
        <fullName evidence="2">Glycoside hydrolase</fullName>
    </submittedName>
</protein>